<comment type="caution">
    <text evidence="1">The sequence shown here is derived from an EMBL/GenBank/DDBJ whole genome shotgun (WGS) entry which is preliminary data.</text>
</comment>
<dbReference type="AlphaFoldDB" id="A0AA88TZC6"/>
<name>A0AA88TZC6_9TELE</name>
<dbReference type="Proteomes" id="UP001187343">
    <property type="component" value="Unassembled WGS sequence"/>
</dbReference>
<dbReference type="EMBL" id="JAUYZG010000002">
    <property type="protein sequence ID" value="KAK2914020.1"/>
    <property type="molecule type" value="Genomic_DNA"/>
</dbReference>
<gene>
    <name evidence="1" type="ORF">Q8A67_002419</name>
</gene>
<evidence type="ECO:0000313" key="2">
    <source>
        <dbReference type="Proteomes" id="UP001187343"/>
    </source>
</evidence>
<evidence type="ECO:0000313" key="1">
    <source>
        <dbReference type="EMBL" id="KAK2914020.1"/>
    </source>
</evidence>
<protein>
    <submittedName>
        <fullName evidence="1">Uncharacterized protein</fullName>
    </submittedName>
</protein>
<proteinExistence type="predicted"/>
<keyword evidence="2" id="KW-1185">Reference proteome</keyword>
<reference evidence="1" key="1">
    <citation type="submission" date="2023-08" db="EMBL/GenBank/DDBJ databases">
        <title>Chromosome-level Genome Assembly of mud carp (Cirrhinus molitorella).</title>
        <authorList>
            <person name="Liu H."/>
        </authorList>
    </citation>
    <scope>NUCLEOTIDE SEQUENCE</scope>
    <source>
        <strain evidence="1">Prfri</strain>
        <tissue evidence="1">Muscle</tissue>
    </source>
</reference>
<accession>A0AA88TZC6</accession>
<sequence length="74" mass="8402">MEACSPRLNALSALDPWQTDMNIKANSMGKCRFERERRGGGRGGSIYLRGEEMRVCKRQGQDQQTVKEMACISY</sequence>
<organism evidence="1 2">
    <name type="scientific">Cirrhinus molitorella</name>
    <name type="common">mud carp</name>
    <dbReference type="NCBI Taxonomy" id="172907"/>
    <lineage>
        <taxon>Eukaryota</taxon>
        <taxon>Metazoa</taxon>
        <taxon>Chordata</taxon>
        <taxon>Craniata</taxon>
        <taxon>Vertebrata</taxon>
        <taxon>Euteleostomi</taxon>
        <taxon>Actinopterygii</taxon>
        <taxon>Neopterygii</taxon>
        <taxon>Teleostei</taxon>
        <taxon>Ostariophysi</taxon>
        <taxon>Cypriniformes</taxon>
        <taxon>Cyprinidae</taxon>
        <taxon>Labeoninae</taxon>
        <taxon>Labeonini</taxon>
        <taxon>Cirrhinus</taxon>
    </lineage>
</organism>